<feature type="compositionally biased region" description="Acidic residues" evidence="1">
    <location>
        <begin position="42"/>
        <end position="57"/>
    </location>
</feature>
<accession>F0WWB8</accession>
<feature type="compositionally biased region" description="Basic and acidic residues" evidence="1">
    <location>
        <begin position="30"/>
        <end position="41"/>
    </location>
</feature>
<reference evidence="2" key="2">
    <citation type="submission" date="2011-02" db="EMBL/GenBank/DDBJ databases">
        <authorList>
            <person name="MacLean D."/>
        </authorList>
    </citation>
    <scope>NUCLEOTIDE SEQUENCE</scope>
</reference>
<organism evidence="2">
    <name type="scientific">Albugo laibachii Nc14</name>
    <dbReference type="NCBI Taxonomy" id="890382"/>
    <lineage>
        <taxon>Eukaryota</taxon>
        <taxon>Sar</taxon>
        <taxon>Stramenopiles</taxon>
        <taxon>Oomycota</taxon>
        <taxon>Peronosporomycetes</taxon>
        <taxon>Albuginales</taxon>
        <taxon>Albuginaceae</taxon>
        <taxon>Albugo</taxon>
    </lineage>
</organism>
<dbReference type="EMBL" id="FR824362">
    <property type="protein sequence ID" value="CCA25738.1"/>
    <property type="molecule type" value="Genomic_DNA"/>
</dbReference>
<sequence>MVQLKDLMGRKVKDKAEQKDWNKANSKAFIRMEEKLKKSDEVKDESEEEDEGDEESKDEVSDVRSSEEEELEGGKPHPYYRTVTQAQLTSERFLIFSTRSCLVGSFGDWDVGSWPSSSDLHLPRLKKSDNLRH</sequence>
<feature type="region of interest" description="Disordered" evidence="1">
    <location>
        <begin position="1"/>
        <end position="80"/>
    </location>
</feature>
<feature type="compositionally biased region" description="Basic and acidic residues" evidence="1">
    <location>
        <begin position="7"/>
        <end position="22"/>
    </location>
</feature>
<reference evidence="2" key="1">
    <citation type="journal article" date="2011" name="PLoS Biol.">
        <title>Gene gain and loss during evolution of obligate parasitism in the white rust pathogen of Arabidopsis thaliana.</title>
        <authorList>
            <person name="Kemen E."/>
            <person name="Gardiner A."/>
            <person name="Schultz-Larsen T."/>
            <person name="Kemen A.C."/>
            <person name="Balmuth A.L."/>
            <person name="Robert-Seilaniantz A."/>
            <person name="Bailey K."/>
            <person name="Holub E."/>
            <person name="Studholme D.J."/>
            <person name="Maclean D."/>
            <person name="Jones J.D."/>
        </authorList>
    </citation>
    <scope>NUCLEOTIDE SEQUENCE</scope>
</reference>
<proteinExistence type="predicted"/>
<gene>
    <name evidence="2" type="primary">AlNc14C317G10553</name>
    <name evidence="2" type="ORF">ALNC14_118820</name>
</gene>
<evidence type="ECO:0000313" key="2">
    <source>
        <dbReference type="EMBL" id="CCA25738.1"/>
    </source>
</evidence>
<protein>
    <submittedName>
        <fullName evidence="2">AlNc14C317G10553 protein</fullName>
    </submittedName>
</protein>
<name>F0WWB8_9STRA</name>
<dbReference type="HOGENOM" id="CLU_1910537_0_0_1"/>
<evidence type="ECO:0000256" key="1">
    <source>
        <dbReference type="SAM" id="MobiDB-lite"/>
    </source>
</evidence>
<dbReference type="AlphaFoldDB" id="F0WWB8"/>